<feature type="transmembrane region" description="Helical" evidence="2">
    <location>
        <begin position="177"/>
        <end position="194"/>
    </location>
</feature>
<feature type="transmembrane region" description="Helical" evidence="2">
    <location>
        <begin position="82"/>
        <end position="107"/>
    </location>
</feature>
<dbReference type="KEGG" id="lem:LEN_3553"/>
<feature type="compositionally biased region" description="Pro residues" evidence="1">
    <location>
        <begin position="22"/>
        <end position="37"/>
    </location>
</feature>
<organism evidence="3 4">
    <name type="scientific">Lysobacter enzymogenes</name>
    <dbReference type="NCBI Taxonomy" id="69"/>
    <lineage>
        <taxon>Bacteria</taxon>
        <taxon>Pseudomonadati</taxon>
        <taxon>Pseudomonadota</taxon>
        <taxon>Gammaproteobacteria</taxon>
        <taxon>Lysobacterales</taxon>
        <taxon>Lysobacteraceae</taxon>
        <taxon>Lysobacter</taxon>
    </lineage>
</organism>
<reference evidence="3 4" key="1">
    <citation type="journal article" date="2017" name="DNA Res.">
        <title>Complete genome sequence and expression profile of the commercial lytic enzyme producer Lysobacter enzymogenes M497-1.</title>
        <authorList>
            <person name="Takami H."/>
            <person name="Toyoda A."/>
            <person name="Uchiyama I."/>
            <person name="Itoh T."/>
            <person name="Takaki Y."/>
            <person name="Arai W."/>
            <person name="Nishi S."/>
            <person name="Kawai M."/>
            <person name="Shinya K."/>
            <person name="Ikeda H."/>
        </authorList>
    </citation>
    <scope>NUCLEOTIDE SEQUENCE [LARGE SCALE GENOMIC DNA]</scope>
    <source>
        <strain evidence="3 4">M497-1</strain>
    </source>
</reference>
<evidence type="ECO:0000256" key="2">
    <source>
        <dbReference type="SAM" id="Phobius"/>
    </source>
</evidence>
<gene>
    <name evidence="3" type="ORF">LEN_3553</name>
</gene>
<keyword evidence="2" id="KW-1133">Transmembrane helix</keyword>
<name>A0AAU9APR5_LYSEN</name>
<evidence type="ECO:0000256" key="1">
    <source>
        <dbReference type="SAM" id="MobiDB-lite"/>
    </source>
</evidence>
<accession>A0AAU9APR5</accession>
<dbReference type="InterPro" id="IPR023393">
    <property type="entry name" value="START-like_dom_sf"/>
</dbReference>
<dbReference type="SUPFAM" id="SSF55961">
    <property type="entry name" value="Bet v1-like"/>
    <property type="match status" value="1"/>
</dbReference>
<dbReference type="EMBL" id="AP014940">
    <property type="protein sequence ID" value="BAV99040.1"/>
    <property type="molecule type" value="Genomic_DNA"/>
</dbReference>
<dbReference type="AlphaFoldDB" id="A0AAU9APR5"/>
<dbReference type="RefSeq" id="WP_096379371.1">
    <property type="nucleotide sequence ID" value="NZ_AP014940.1"/>
</dbReference>
<feature type="transmembrane region" description="Helical" evidence="2">
    <location>
        <begin position="119"/>
        <end position="138"/>
    </location>
</feature>
<sequence length="370" mass="40707">MNEHDPQPPASNNDASDDPQRGPQPPAVASEPPPLPPDTGHGAAAAPAKRWFDGPLGKLTPFLGGALIGLVLRLVFNGDPGSAWAPMLTVFILLAPIAIGAITVYLAERQQARRLRYHFFAPWLSVTLCMAGTMLFVLEGAICVVLIWPLFAVLGSIGGMLMGALCRWAGWSKTPTVYSLAILPLLLTSLGIGHDEPQRLERTERSVLIHAAPDAVWRQLLDADHIRAEEVDRAWMYRIGVPTPLAGLTHEDAAGLTREVRMGKGIHFRQRSADWQPGRYVQWQYQFAPDSVPPGALDDHVEIGGRYFDLTGTRYTLTPRGADTELSIRMDYRVSTGFNWYAAPLARWLIGDFSDTILQFYRHRAEAAAG</sequence>
<evidence type="ECO:0008006" key="5">
    <source>
        <dbReference type="Google" id="ProtNLM"/>
    </source>
</evidence>
<evidence type="ECO:0000313" key="3">
    <source>
        <dbReference type="EMBL" id="BAV99040.1"/>
    </source>
</evidence>
<keyword evidence="2" id="KW-0812">Transmembrane</keyword>
<dbReference type="GeneID" id="83065362"/>
<dbReference type="Gene3D" id="3.30.530.20">
    <property type="match status" value="1"/>
</dbReference>
<evidence type="ECO:0000313" key="4">
    <source>
        <dbReference type="Proteomes" id="UP000218824"/>
    </source>
</evidence>
<feature type="region of interest" description="Disordered" evidence="1">
    <location>
        <begin position="1"/>
        <end position="45"/>
    </location>
</feature>
<keyword evidence="2" id="KW-0472">Membrane</keyword>
<dbReference type="Proteomes" id="UP000218824">
    <property type="component" value="Chromosome"/>
</dbReference>
<feature type="transmembrane region" description="Helical" evidence="2">
    <location>
        <begin position="144"/>
        <end position="165"/>
    </location>
</feature>
<proteinExistence type="predicted"/>
<protein>
    <recommendedName>
        <fullName evidence="5">Polyketide cyclase / dehydrase and lipid transport</fullName>
    </recommendedName>
</protein>